<dbReference type="RefSeq" id="WP_127499276.1">
    <property type="nucleotide sequence ID" value="NZ_BTCL01000007.1"/>
</dbReference>
<evidence type="ECO:0000313" key="3">
    <source>
        <dbReference type="Proteomes" id="UP001285921"/>
    </source>
</evidence>
<evidence type="ECO:0008006" key="4">
    <source>
        <dbReference type="Google" id="ProtNLM"/>
    </source>
</evidence>
<gene>
    <name evidence="2" type="ORF">PghCCS26_26210</name>
</gene>
<name>A0ABQ6NK65_9BACL</name>
<dbReference type="Proteomes" id="UP001285921">
    <property type="component" value="Unassembled WGS sequence"/>
</dbReference>
<sequence length="68" mass="8002">MSRRDKHNDEYDEFYNETSNTVAGINTPKDHEDSGPLDMVSEAVEEFMENVQHTFDGHHEHRDDHNED</sequence>
<keyword evidence="3" id="KW-1185">Reference proteome</keyword>
<evidence type="ECO:0000256" key="1">
    <source>
        <dbReference type="SAM" id="MobiDB-lite"/>
    </source>
</evidence>
<evidence type="ECO:0000313" key="2">
    <source>
        <dbReference type="EMBL" id="GMK45493.1"/>
    </source>
</evidence>
<dbReference type="EMBL" id="BTCL01000007">
    <property type="protein sequence ID" value="GMK45493.1"/>
    <property type="molecule type" value="Genomic_DNA"/>
</dbReference>
<organism evidence="2 3">
    <name type="scientific">Paenibacillus glycanilyticus</name>
    <dbReference type="NCBI Taxonomy" id="126569"/>
    <lineage>
        <taxon>Bacteria</taxon>
        <taxon>Bacillati</taxon>
        <taxon>Bacillota</taxon>
        <taxon>Bacilli</taxon>
        <taxon>Bacillales</taxon>
        <taxon>Paenibacillaceae</taxon>
        <taxon>Paenibacillus</taxon>
    </lineage>
</organism>
<comment type="caution">
    <text evidence="2">The sequence shown here is derived from an EMBL/GenBank/DDBJ whole genome shotgun (WGS) entry which is preliminary data.</text>
</comment>
<feature type="region of interest" description="Disordered" evidence="1">
    <location>
        <begin position="1"/>
        <end position="36"/>
    </location>
</feature>
<reference evidence="2 3" key="1">
    <citation type="submission" date="2023-05" db="EMBL/GenBank/DDBJ databases">
        <title>Draft genome of Paenibacillus sp. CCS26.</title>
        <authorList>
            <person name="Akita H."/>
            <person name="Shinto Y."/>
            <person name="Kimura Z."/>
        </authorList>
    </citation>
    <scope>NUCLEOTIDE SEQUENCE [LARGE SCALE GENOMIC DNA]</scope>
    <source>
        <strain evidence="2 3">CCS26</strain>
    </source>
</reference>
<proteinExistence type="predicted"/>
<accession>A0ABQ6NK65</accession>
<protein>
    <recommendedName>
        <fullName evidence="4">DUF4025 domain-containing protein</fullName>
    </recommendedName>
</protein>